<evidence type="ECO:0000313" key="3">
    <source>
        <dbReference type="Proteomes" id="UP000190837"/>
    </source>
</evidence>
<accession>A0A1C3H3S8</accession>
<dbReference type="GeneID" id="84790134"/>
<dbReference type="EMBL" id="FKLO01000040">
    <property type="protein sequence ID" value="SAM62711.1"/>
    <property type="molecule type" value="Genomic_DNA"/>
</dbReference>
<protein>
    <submittedName>
        <fullName evidence="2">DUF819 domain-containing protein</fullName>
    </submittedName>
</protein>
<gene>
    <name evidence="2" type="ORF">CHUV0807_1039</name>
</gene>
<feature type="transmembrane region" description="Helical" evidence="1">
    <location>
        <begin position="66"/>
        <end position="87"/>
    </location>
</feature>
<dbReference type="RefSeq" id="WP_004142083.1">
    <property type="nucleotide sequence ID" value="NZ_CALFOW010000235.1"/>
</dbReference>
<feature type="transmembrane region" description="Helical" evidence="1">
    <location>
        <begin position="6"/>
        <end position="24"/>
    </location>
</feature>
<organism evidence="2 3">
    <name type="scientific">Cardiobacterium hominis</name>
    <dbReference type="NCBI Taxonomy" id="2718"/>
    <lineage>
        <taxon>Bacteria</taxon>
        <taxon>Pseudomonadati</taxon>
        <taxon>Pseudomonadota</taxon>
        <taxon>Gammaproteobacteria</taxon>
        <taxon>Cardiobacteriales</taxon>
        <taxon>Cardiobacteriaceae</taxon>
        <taxon>Cardiobacterium</taxon>
    </lineage>
</organism>
<dbReference type="OMA" id="RHAPRID"/>
<feature type="transmembrane region" description="Helical" evidence="1">
    <location>
        <begin position="378"/>
        <end position="402"/>
    </location>
</feature>
<dbReference type="InterPro" id="IPR008537">
    <property type="entry name" value="DUF819"/>
</dbReference>
<reference evidence="3" key="1">
    <citation type="submission" date="2016-04" db="EMBL/GenBank/DDBJ databases">
        <authorList>
            <person name="Tagini F."/>
        </authorList>
    </citation>
    <scope>NUCLEOTIDE SEQUENCE [LARGE SCALE GENOMIC DNA]</scope>
    <source>
        <strain evidence="3">CHUV0807</strain>
    </source>
</reference>
<feature type="transmembrane region" description="Helical" evidence="1">
    <location>
        <begin position="99"/>
        <end position="125"/>
    </location>
</feature>
<feature type="transmembrane region" description="Helical" evidence="1">
    <location>
        <begin position="165"/>
        <end position="188"/>
    </location>
</feature>
<keyword evidence="1" id="KW-0472">Membrane</keyword>
<sequence>MNPLITTLPAAFGLIMGVVGAIFYTGNSAHPFWRRFYTILPGIVLCCFVPAGLNSAGVFAPDLGKQIYSFAATYLLPASLFLMTLSMDVPKLLGLGWKVLAMFLTASLAIILGGVLSLAIFHAIAPEWVDGDRIWRGFATIAGSWIGGAANQAAMKELYHVDGDLFGTMLLIDATLASVWLFAILAMARHAPRIDRWLKADTQGIDQVIRTVEAYEREHARITTLPDLMQMLGLTFAVVGISHTCGNLIAAWFNQYPRAAEYSLNSAFFWQVLLVTLIGLLLSFTPARKLDHAGASKLGTALIYILIAAIGMQIRLNGIHEQWRLLLVGALWMGIHIAIVFAVARLIRAPLFFLCVGSNANTGGASSAAIVATAFHPALAPVGVLLGILGYTLGTIGGYITAEILRHIVAP</sequence>
<dbReference type="Pfam" id="PF05684">
    <property type="entry name" value="DUF819"/>
    <property type="match status" value="1"/>
</dbReference>
<feature type="transmembrane region" description="Helical" evidence="1">
    <location>
        <begin position="322"/>
        <end position="344"/>
    </location>
</feature>
<dbReference type="PANTHER" id="PTHR34289:SF8">
    <property type="entry name" value="DUF819 DOMAIN-CONTAINING PROTEIN"/>
    <property type="match status" value="1"/>
</dbReference>
<keyword evidence="1" id="KW-1133">Transmembrane helix</keyword>
<dbReference type="AlphaFoldDB" id="A0A1C3H3S8"/>
<dbReference type="PANTHER" id="PTHR34289">
    <property type="entry name" value="PROTEIN, PUTATIVE (DUF819)-RELATED"/>
    <property type="match status" value="1"/>
</dbReference>
<feature type="transmembrane region" description="Helical" evidence="1">
    <location>
        <begin position="298"/>
        <end position="316"/>
    </location>
</feature>
<proteinExistence type="predicted"/>
<feature type="transmembrane region" description="Helical" evidence="1">
    <location>
        <begin position="231"/>
        <end position="253"/>
    </location>
</feature>
<feature type="transmembrane region" description="Helical" evidence="1">
    <location>
        <begin position="351"/>
        <end position="372"/>
    </location>
</feature>
<evidence type="ECO:0000256" key="1">
    <source>
        <dbReference type="SAM" id="Phobius"/>
    </source>
</evidence>
<feature type="transmembrane region" description="Helical" evidence="1">
    <location>
        <begin position="268"/>
        <end position="286"/>
    </location>
</feature>
<keyword evidence="1" id="KW-0812">Transmembrane</keyword>
<dbReference type="Proteomes" id="UP000190837">
    <property type="component" value="Unassembled WGS sequence"/>
</dbReference>
<name>A0A1C3H3S8_9GAMM</name>
<evidence type="ECO:0000313" key="2">
    <source>
        <dbReference type="EMBL" id="SAM62711.1"/>
    </source>
</evidence>
<feature type="transmembrane region" description="Helical" evidence="1">
    <location>
        <begin position="36"/>
        <end position="60"/>
    </location>
</feature>